<evidence type="ECO:0000313" key="1">
    <source>
        <dbReference type="EMBL" id="KAB1851442.1"/>
    </source>
</evidence>
<organism evidence="1 2">
    <name type="scientific">Acinetobacter tandoii</name>
    <dbReference type="NCBI Taxonomy" id="202954"/>
    <lineage>
        <taxon>Bacteria</taxon>
        <taxon>Pseudomonadati</taxon>
        <taxon>Pseudomonadota</taxon>
        <taxon>Gammaproteobacteria</taxon>
        <taxon>Moraxellales</taxon>
        <taxon>Moraxellaceae</taxon>
        <taxon>Acinetobacter</taxon>
    </lineage>
</organism>
<gene>
    <name evidence="1" type="ORF">F4W09_16550</name>
</gene>
<dbReference type="Proteomes" id="UP000325788">
    <property type="component" value="Unassembled WGS sequence"/>
</dbReference>
<comment type="caution">
    <text evidence="1">The sequence shown here is derived from an EMBL/GenBank/DDBJ whole genome shotgun (WGS) entry which is preliminary data.</text>
</comment>
<sequence length="114" mass="13382">MNQDPNLKYIALNNFIHLFESDRALAFSDGVVVRLNKIHREFASKIAEEKAKGSALENLLKLLKLVGYWLVELLGHLLYLLWRLEERHQLFLVLQQMTSRVGELKKRTILLRIK</sequence>
<dbReference type="AlphaFoldDB" id="A0A5N4W4R9"/>
<name>A0A5N4W4R9_9GAMM</name>
<reference evidence="1 2" key="1">
    <citation type="submission" date="2019-09" db="EMBL/GenBank/DDBJ databases">
        <title>Draft genome sequence of Acinetobacter tandoii W4-4-4 isolated from environmental water sample.</title>
        <authorList>
            <person name="Wee S.K."/>
            <person name="Yan B."/>
            <person name="Mustaffa S.B."/>
            <person name="Yap E.P.H."/>
        </authorList>
    </citation>
    <scope>NUCLEOTIDE SEQUENCE [LARGE SCALE GENOMIC DNA]</scope>
    <source>
        <strain evidence="1 2">W4-4-4</strain>
    </source>
</reference>
<accession>A0A5N4W4R9</accession>
<dbReference type="RefSeq" id="WP_151505429.1">
    <property type="nucleotide sequence ID" value="NZ_VXLD01000021.1"/>
</dbReference>
<protein>
    <submittedName>
        <fullName evidence="1">Uncharacterized protein</fullName>
    </submittedName>
</protein>
<evidence type="ECO:0000313" key="2">
    <source>
        <dbReference type="Proteomes" id="UP000325788"/>
    </source>
</evidence>
<proteinExistence type="predicted"/>
<dbReference type="EMBL" id="VXLD01000021">
    <property type="protein sequence ID" value="KAB1851442.1"/>
    <property type="molecule type" value="Genomic_DNA"/>
</dbReference>